<evidence type="ECO:0000313" key="3">
    <source>
        <dbReference type="Proteomes" id="UP000788262"/>
    </source>
</evidence>
<name>A0ABS2VZV4_STRAS</name>
<dbReference type="InterPro" id="IPR004991">
    <property type="entry name" value="Aerolysin-like"/>
</dbReference>
<dbReference type="EMBL" id="JAFFZS010000044">
    <property type="protein sequence ID" value="MBN0048687.1"/>
    <property type="molecule type" value="Genomic_DNA"/>
</dbReference>
<dbReference type="SUPFAM" id="SSF56973">
    <property type="entry name" value="Aerolisin/ETX pore-forming domain"/>
    <property type="match status" value="1"/>
</dbReference>
<dbReference type="CDD" id="cd20223">
    <property type="entry name" value="PFM_epsilon-toxin-like"/>
    <property type="match status" value="1"/>
</dbReference>
<gene>
    <name evidence="2" type="ORF">JS756_32275</name>
</gene>
<sequence>MEHSIMNILSRRRRAGLGLAVSSVLAMTLSITPATSAFADDSAGSSCDGSVSQANWQDLDDFLKRAWFHSERWGPNSTHDVEIHGHDGINYNMVGQSVESTNQNLNGAVLVSSALYNGTDEEQTLTSTSAGKTYKNVYTYTTAKGLTNSATGTFNVNLSPISMSYAQTVTTSLTETRSCSSWDETSYSIPSQNIVVPAHSMTHTYGWMITGQVNETVGVTTAITGDFTVTWKDNDNQRHKKTHQDIYNTVRTAVDWGYQLPDGFTLDTANQAVDYEGTVSVSGADSASGGILVCDFEPYDGGAVYVGSWDTSFADGCP</sequence>
<dbReference type="RefSeq" id="WP_205386816.1">
    <property type="nucleotide sequence ID" value="NZ_JAFFZS010000044.1"/>
</dbReference>
<reference evidence="2 3" key="1">
    <citation type="submission" date="2021-02" db="EMBL/GenBank/DDBJ databases">
        <title>Whole genome sequencing of Streptomyces actuosus VRA1.</title>
        <authorList>
            <person name="Sen G."/>
            <person name="Sen A."/>
        </authorList>
    </citation>
    <scope>NUCLEOTIDE SEQUENCE [LARGE SCALE GENOMIC DNA]</scope>
    <source>
        <strain evidence="2 3">VRA1</strain>
    </source>
</reference>
<comment type="caution">
    <text evidence="2">The sequence shown here is derived from an EMBL/GenBank/DDBJ whole genome shotgun (WGS) entry which is preliminary data.</text>
</comment>
<feature type="chain" id="PRO_5045166636" evidence="1">
    <location>
        <begin position="40"/>
        <end position="318"/>
    </location>
</feature>
<dbReference type="Gene3D" id="2.170.15.10">
    <property type="entry name" value="Proaerolysin, chain A, domain 3"/>
    <property type="match status" value="1"/>
</dbReference>
<keyword evidence="3" id="KW-1185">Reference proteome</keyword>
<proteinExistence type="predicted"/>
<organism evidence="2 3">
    <name type="scientific">Streptomyces actuosus</name>
    <dbReference type="NCBI Taxonomy" id="1885"/>
    <lineage>
        <taxon>Bacteria</taxon>
        <taxon>Bacillati</taxon>
        <taxon>Actinomycetota</taxon>
        <taxon>Actinomycetes</taxon>
        <taxon>Kitasatosporales</taxon>
        <taxon>Streptomycetaceae</taxon>
        <taxon>Streptomyces</taxon>
    </lineage>
</organism>
<evidence type="ECO:0000256" key="1">
    <source>
        <dbReference type="SAM" id="SignalP"/>
    </source>
</evidence>
<dbReference type="Pfam" id="PF03318">
    <property type="entry name" value="ETX_MTX2"/>
    <property type="match status" value="1"/>
</dbReference>
<protein>
    <submittedName>
        <fullName evidence="2">ETX/MTX2 family pore-forming toxin</fullName>
    </submittedName>
</protein>
<feature type="signal peptide" evidence="1">
    <location>
        <begin position="1"/>
        <end position="39"/>
    </location>
</feature>
<accession>A0ABS2VZV4</accession>
<evidence type="ECO:0000313" key="2">
    <source>
        <dbReference type="EMBL" id="MBN0048687.1"/>
    </source>
</evidence>
<keyword evidence="1" id="KW-0732">Signal</keyword>
<dbReference type="Proteomes" id="UP000788262">
    <property type="component" value="Unassembled WGS sequence"/>
</dbReference>